<comment type="function">
    <text evidence="7 8">Plays a role in the regulation of phosphate uptake.</text>
</comment>
<protein>
    <recommendedName>
        <fullName evidence="8">Phosphate-specific transport system accessory protein PhoU</fullName>
    </recommendedName>
</protein>
<dbReference type="EMBL" id="FMYU01000010">
    <property type="protein sequence ID" value="SDC83062.1"/>
    <property type="molecule type" value="Genomic_DNA"/>
</dbReference>
<feature type="coiled-coil region" evidence="9">
    <location>
        <begin position="1"/>
        <end position="64"/>
    </location>
</feature>
<evidence type="ECO:0000256" key="5">
    <source>
        <dbReference type="ARBA" id="ARBA00022490"/>
    </source>
</evidence>
<organism evidence="11 12">
    <name type="scientific">Desulfurella multipotens</name>
    <dbReference type="NCBI Taxonomy" id="79269"/>
    <lineage>
        <taxon>Bacteria</taxon>
        <taxon>Pseudomonadati</taxon>
        <taxon>Campylobacterota</taxon>
        <taxon>Desulfurellia</taxon>
        <taxon>Desulfurellales</taxon>
        <taxon>Desulfurellaceae</taxon>
        <taxon>Desulfurella</taxon>
    </lineage>
</organism>
<dbReference type="GO" id="GO:0005737">
    <property type="term" value="C:cytoplasm"/>
    <property type="evidence" value="ECO:0007669"/>
    <property type="project" value="UniProtKB-SubCell"/>
</dbReference>
<evidence type="ECO:0000256" key="8">
    <source>
        <dbReference type="PIRNR" id="PIRNR003107"/>
    </source>
</evidence>
<dbReference type="InterPro" id="IPR038078">
    <property type="entry name" value="PhoU-like_sf"/>
</dbReference>
<evidence type="ECO:0000256" key="1">
    <source>
        <dbReference type="ARBA" id="ARBA00004496"/>
    </source>
</evidence>
<keyword evidence="9" id="KW-0175">Coiled coil</keyword>
<dbReference type="PANTHER" id="PTHR42930:SF3">
    <property type="entry name" value="PHOSPHATE-SPECIFIC TRANSPORT SYSTEM ACCESSORY PROTEIN PHOU"/>
    <property type="match status" value="1"/>
</dbReference>
<keyword evidence="6 8" id="KW-0592">Phosphate transport</keyword>
<dbReference type="OrthoDB" id="9814256at2"/>
<evidence type="ECO:0000256" key="2">
    <source>
        <dbReference type="ARBA" id="ARBA00008107"/>
    </source>
</evidence>
<gene>
    <name evidence="11" type="ORF">SAMN05660835_01425</name>
</gene>
<feature type="domain" description="PhoU" evidence="10">
    <location>
        <begin position="118"/>
        <end position="201"/>
    </location>
</feature>
<dbReference type="AlphaFoldDB" id="A0A1G6PS33"/>
<evidence type="ECO:0000313" key="11">
    <source>
        <dbReference type="EMBL" id="SDC83062.1"/>
    </source>
</evidence>
<dbReference type="RefSeq" id="WP_092129221.1">
    <property type="nucleotide sequence ID" value="NZ_FMYU01000010.1"/>
</dbReference>
<keyword evidence="5 8" id="KW-0963">Cytoplasm</keyword>
<keyword evidence="4 8" id="KW-0813">Transport</keyword>
<evidence type="ECO:0000256" key="3">
    <source>
        <dbReference type="ARBA" id="ARBA00011738"/>
    </source>
</evidence>
<dbReference type="Gene3D" id="1.20.58.220">
    <property type="entry name" value="Phosphate transport system protein phou homolog 2, domain 2"/>
    <property type="match status" value="2"/>
</dbReference>
<reference evidence="12" key="1">
    <citation type="submission" date="2016-10" db="EMBL/GenBank/DDBJ databases">
        <authorList>
            <person name="Varghese N."/>
            <person name="Submissions S."/>
        </authorList>
    </citation>
    <scope>NUCLEOTIDE SEQUENCE [LARGE SCALE GENOMIC DNA]</scope>
    <source>
        <strain evidence="12">DSM 8415</strain>
    </source>
</reference>
<dbReference type="FunFam" id="1.20.58.220:FF:000004">
    <property type="entry name" value="Phosphate-specific transport system accessory protein PhoU"/>
    <property type="match status" value="1"/>
</dbReference>
<dbReference type="NCBIfam" id="TIGR02135">
    <property type="entry name" value="phoU_full"/>
    <property type="match status" value="1"/>
</dbReference>
<comment type="subcellular location">
    <subcellularLocation>
        <location evidence="1 8">Cytoplasm</location>
    </subcellularLocation>
</comment>
<dbReference type="Proteomes" id="UP000199411">
    <property type="component" value="Unassembled WGS sequence"/>
</dbReference>
<evidence type="ECO:0000259" key="10">
    <source>
        <dbReference type="Pfam" id="PF01895"/>
    </source>
</evidence>
<dbReference type="GO" id="GO:0030643">
    <property type="term" value="P:intracellular phosphate ion homeostasis"/>
    <property type="evidence" value="ECO:0007669"/>
    <property type="project" value="InterPro"/>
</dbReference>
<proteinExistence type="inferred from homology"/>
<comment type="subunit">
    <text evidence="3 8">Homodimer.</text>
</comment>
<dbReference type="PIRSF" id="PIRSF003107">
    <property type="entry name" value="PhoU"/>
    <property type="match status" value="1"/>
</dbReference>
<comment type="similarity">
    <text evidence="2 8">Belongs to the PhoU family.</text>
</comment>
<dbReference type="Pfam" id="PF01895">
    <property type="entry name" value="PhoU"/>
    <property type="match status" value="2"/>
</dbReference>
<dbReference type="InterPro" id="IPR026022">
    <property type="entry name" value="PhoU_dom"/>
</dbReference>
<feature type="domain" description="PhoU" evidence="10">
    <location>
        <begin position="15"/>
        <end position="103"/>
    </location>
</feature>
<keyword evidence="12" id="KW-1185">Reference proteome</keyword>
<accession>A0A1G6PS33</accession>
<dbReference type="PANTHER" id="PTHR42930">
    <property type="entry name" value="PHOSPHATE-SPECIFIC TRANSPORT SYSTEM ACCESSORY PROTEIN PHOU"/>
    <property type="match status" value="1"/>
</dbReference>
<sequence>MRLLDEDLRQLRVKISNMAQAATRMFIYSIDSLINKDLELAQKVKELDDEVDALDNDIDEFCANLIALRWPLAEDLRIVLSALKINTFLERIADNATNIAEWVEKIDFVDFRVDTSEISNMKDKTIIMLETALDSFFSKDYSKAISVIKSDDYVDKCELSIIKEMAQITNEQNASILTIPMIFIARAIERIADEATNIAELSLYIATGEIFKHKRIKDL</sequence>
<dbReference type="SUPFAM" id="SSF109755">
    <property type="entry name" value="PhoU-like"/>
    <property type="match status" value="1"/>
</dbReference>
<evidence type="ECO:0000256" key="4">
    <source>
        <dbReference type="ARBA" id="ARBA00022448"/>
    </source>
</evidence>
<evidence type="ECO:0000313" key="12">
    <source>
        <dbReference type="Proteomes" id="UP000199411"/>
    </source>
</evidence>
<dbReference type="GO" id="GO:0045936">
    <property type="term" value="P:negative regulation of phosphate metabolic process"/>
    <property type="evidence" value="ECO:0007669"/>
    <property type="project" value="InterPro"/>
</dbReference>
<dbReference type="InterPro" id="IPR028366">
    <property type="entry name" value="PhoU"/>
</dbReference>
<name>A0A1G6PS33_9BACT</name>
<evidence type="ECO:0000256" key="9">
    <source>
        <dbReference type="SAM" id="Coils"/>
    </source>
</evidence>
<evidence type="ECO:0000256" key="7">
    <source>
        <dbReference type="ARBA" id="ARBA00056181"/>
    </source>
</evidence>
<evidence type="ECO:0000256" key="6">
    <source>
        <dbReference type="ARBA" id="ARBA00022592"/>
    </source>
</evidence>
<dbReference type="GO" id="GO:0006817">
    <property type="term" value="P:phosphate ion transport"/>
    <property type="evidence" value="ECO:0007669"/>
    <property type="project" value="UniProtKB-KW"/>
</dbReference>